<feature type="domain" description="Formyl transferase N-terminal" evidence="7">
    <location>
        <begin position="2"/>
        <end position="179"/>
    </location>
</feature>
<proteinExistence type="inferred from homology"/>
<comment type="similarity">
    <text evidence="4 6">Belongs to the GART family.</text>
</comment>
<dbReference type="EC" id="2.1.2.2" evidence="6"/>
<evidence type="ECO:0000256" key="3">
    <source>
        <dbReference type="ARBA" id="ARBA00022755"/>
    </source>
</evidence>
<feature type="site" description="Raises pKa of active site His" evidence="6">
    <location>
        <position position="142"/>
    </location>
</feature>
<dbReference type="InterPro" id="IPR004607">
    <property type="entry name" value="GART"/>
</dbReference>
<name>A0ABV1M8J7_9NEIS</name>
<dbReference type="GO" id="GO:0004644">
    <property type="term" value="F:phosphoribosylglycinamide formyltransferase activity"/>
    <property type="evidence" value="ECO:0007669"/>
    <property type="project" value="UniProtKB-EC"/>
</dbReference>
<comment type="function">
    <text evidence="6">Catalyzes the transfer of a formyl group from 10-formyltetrahydrofolate to 5-phospho-ribosyl-glycinamide (GAR), producing 5-phospho-ribosyl-N-formylglycinamide (FGAR) and tetrahydrofolate.</text>
</comment>
<dbReference type="SUPFAM" id="SSF53328">
    <property type="entry name" value="Formyltransferase"/>
    <property type="match status" value="1"/>
</dbReference>
<dbReference type="InterPro" id="IPR036477">
    <property type="entry name" value="Formyl_transf_N_sf"/>
</dbReference>
<dbReference type="HAMAP" id="MF_01930">
    <property type="entry name" value="PurN"/>
    <property type="match status" value="1"/>
</dbReference>
<keyword evidence="3 6" id="KW-0658">Purine biosynthesis</keyword>
<dbReference type="PANTHER" id="PTHR43369:SF2">
    <property type="entry name" value="PHOSPHORIBOSYLGLYCINAMIDE FORMYLTRANSFERASE"/>
    <property type="match status" value="1"/>
</dbReference>
<evidence type="ECO:0000256" key="2">
    <source>
        <dbReference type="ARBA" id="ARBA00022679"/>
    </source>
</evidence>
<dbReference type="RefSeq" id="WP_349589333.1">
    <property type="nucleotide sequence ID" value="NZ_JBEFLD010000007.1"/>
</dbReference>
<protein>
    <recommendedName>
        <fullName evidence="6">Phosphoribosylglycinamide formyltransferase</fullName>
        <ecNumber evidence="6">2.1.2.2</ecNumber>
    </recommendedName>
    <alternativeName>
        <fullName evidence="6">5'-phosphoribosylglycinamide transformylase</fullName>
    </alternativeName>
    <alternativeName>
        <fullName evidence="6">GAR transformylase</fullName>
        <shortName evidence="6">GART</shortName>
    </alternativeName>
</protein>
<evidence type="ECO:0000313" key="8">
    <source>
        <dbReference type="EMBL" id="MEQ6291875.1"/>
    </source>
</evidence>
<evidence type="ECO:0000256" key="1">
    <source>
        <dbReference type="ARBA" id="ARBA00005054"/>
    </source>
</evidence>
<evidence type="ECO:0000256" key="4">
    <source>
        <dbReference type="ARBA" id="ARBA00038440"/>
    </source>
</evidence>
<feature type="active site" description="Proton donor" evidence="6">
    <location>
        <position position="106"/>
    </location>
</feature>
<reference evidence="8" key="1">
    <citation type="submission" date="2024-06" db="EMBL/GenBank/DDBJ databases">
        <title>Genome sequence of Vogesella sp. MAHUQ-64.</title>
        <authorList>
            <person name="Huq M.A."/>
        </authorList>
    </citation>
    <scope>NUCLEOTIDE SEQUENCE</scope>
    <source>
        <strain evidence="8">MAHUQ-64</strain>
    </source>
</reference>
<organism evidence="8 9">
    <name type="scientific">Vogesella oryzagri</name>
    <dbReference type="NCBI Taxonomy" id="3160864"/>
    <lineage>
        <taxon>Bacteria</taxon>
        <taxon>Pseudomonadati</taxon>
        <taxon>Pseudomonadota</taxon>
        <taxon>Betaproteobacteria</taxon>
        <taxon>Neisseriales</taxon>
        <taxon>Chromobacteriaceae</taxon>
        <taxon>Vogesella</taxon>
    </lineage>
</organism>
<evidence type="ECO:0000256" key="6">
    <source>
        <dbReference type="HAMAP-Rule" id="MF_01930"/>
    </source>
</evidence>
<feature type="binding site" evidence="6">
    <location>
        <position position="62"/>
    </location>
    <ligand>
        <name>(6R)-10-formyltetrahydrofolate</name>
        <dbReference type="ChEBI" id="CHEBI:195366"/>
    </ligand>
</feature>
<keyword evidence="9" id="KW-1185">Reference proteome</keyword>
<feature type="binding site" evidence="6">
    <location>
        <position position="104"/>
    </location>
    <ligand>
        <name>(6R)-10-formyltetrahydrofolate</name>
        <dbReference type="ChEBI" id="CHEBI:195366"/>
    </ligand>
</feature>
<accession>A0ABV1M8J7</accession>
<feature type="binding site" evidence="6">
    <location>
        <begin position="87"/>
        <end position="90"/>
    </location>
    <ligand>
        <name>(6R)-10-formyltetrahydrofolate</name>
        <dbReference type="ChEBI" id="CHEBI:195366"/>
    </ligand>
</feature>
<dbReference type="Pfam" id="PF00551">
    <property type="entry name" value="Formyl_trans_N"/>
    <property type="match status" value="1"/>
</dbReference>
<dbReference type="NCBIfam" id="TIGR00639">
    <property type="entry name" value="PurN"/>
    <property type="match status" value="1"/>
</dbReference>
<evidence type="ECO:0000313" key="9">
    <source>
        <dbReference type="Proteomes" id="UP001433638"/>
    </source>
</evidence>
<dbReference type="InterPro" id="IPR001555">
    <property type="entry name" value="GART_AS"/>
</dbReference>
<dbReference type="Proteomes" id="UP001433638">
    <property type="component" value="Unassembled WGS sequence"/>
</dbReference>
<comment type="catalytic activity">
    <reaction evidence="5 6">
        <text>N(1)-(5-phospho-beta-D-ribosyl)glycinamide + (6R)-10-formyltetrahydrofolate = N(2)-formyl-N(1)-(5-phospho-beta-D-ribosyl)glycinamide + (6S)-5,6,7,8-tetrahydrofolate + H(+)</text>
        <dbReference type="Rhea" id="RHEA:15053"/>
        <dbReference type="ChEBI" id="CHEBI:15378"/>
        <dbReference type="ChEBI" id="CHEBI:57453"/>
        <dbReference type="ChEBI" id="CHEBI:143788"/>
        <dbReference type="ChEBI" id="CHEBI:147286"/>
        <dbReference type="ChEBI" id="CHEBI:195366"/>
        <dbReference type="EC" id="2.1.2.2"/>
    </reaction>
</comment>
<comment type="caution">
    <text evidence="8">The sequence shown here is derived from an EMBL/GenBank/DDBJ whole genome shotgun (WGS) entry which is preliminary data.</text>
</comment>
<feature type="binding site" evidence="6">
    <location>
        <begin position="12"/>
        <end position="14"/>
    </location>
    <ligand>
        <name>N(1)-(5-phospho-beta-D-ribosyl)glycinamide</name>
        <dbReference type="ChEBI" id="CHEBI:143788"/>
    </ligand>
</feature>
<sequence length="212" mass="22453">MKNIVILISGRGSNMQAIVEADIAGANIAAVIANRPDAAGLAWAAERGIATVGLDHKQFASREAFDVQLAAEIDAFNPDLVVLAGFMRILTPTFTARYEGRMLNIHPSLLPAFPGLHTHQRAIDMGCKVAGCSVHFVTAELDHGPIVAQAVVPVLDDDTEATLAARVLQQEHKLYPDAVRRFVAGELTIRAGRVAGVAAPAANLSLLVPAPR</sequence>
<dbReference type="Gene3D" id="3.40.50.170">
    <property type="entry name" value="Formyl transferase, N-terminal domain"/>
    <property type="match status" value="1"/>
</dbReference>
<dbReference type="CDD" id="cd08645">
    <property type="entry name" value="FMT_core_GART"/>
    <property type="match status" value="1"/>
</dbReference>
<dbReference type="PROSITE" id="PS00373">
    <property type="entry name" value="GART"/>
    <property type="match status" value="1"/>
</dbReference>
<dbReference type="PANTHER" id="PTHR43369">
    <property type="entry name" value="PHOSPHORIBOSYLGLYCINAMIDE FORMYLTRANSFERASE"/>
    <property type="match status" value="1"/>
</dbReference>
<dbReference type="EMBL" id="JBEFLD010000007">
    <property type="protein sequence ID" value="MEQ6291875.1"/>
    <property type="molecule type" value="Genomic_DNA"/>
</dbReference>
<dbReference type="InterPro" id="IPR002376">
    <property type="entry name" value="Formyl_transf_N"/>
</dbReference>
<evidence type="ECO:0000259" key="7">
    <source>
        <dbReference type="Pfam" id="PF00551"/>
    </source>
</evidence>
<evidence type="ECO:0000256" key="5">
    <source>
        <dbReference type="ARBA" id="ARBA00047664"/>
    </source>
</evidence>
<keyword evidence="2 6" id="KW-0808">Transferase</keyword>
<gene>
    <name evidence="6 8" type="primary">purN</name>
    <name evidence="8" type="ORF">ABNW52_14750</name>
</gene>
<comment type="pathway">
    <text evidence="1 6">Purine metabolism; IMP biosynthesis via de novo pathway; N(2)-formyl-N(1)-(5-phospho-D-ribosyl)glycinamide from N(1)-(5-phospho-D-ribosyl)glycinamide (10-formyl THF route): step 1/1.</text>
</comment>